<protein>
    <recommendedName>
        <fullName evidence="2">PWWP domain-containing protein</fullName>
    </recommendedName>
</protein>
<evidence type="ECO:0000259" key="2">
    <source>
        <dbReference type="PROSITE" id="PS50812"/>
    </source>
</evidence>
<feature type="compositionally biased region" description="Basic and acidic residues" evidence="1">
    <location>
        <begin position="414"/>
        <end position="438"/>
    </location>
</feature>
<dbReference type="Gramene" id="Solyc09g007340.3.1">
    <property type="protein sequence ID" value="Solyc09g007340.3.1.1"/>
    <property type="gene ID" value="Solyc09g007340.3"/>
</dbReference>
<dbReference type="PANTHER" id="PTHR42851:SF19">
    <property type="entry name" value="PWWP DOMAIN-CONTAINING PROTEIN 2-RELATED"/>
    <property type="match status" value="1"/>
</dbReference>
<dbReference type="OrthoDB" id="62853at2759"/>
<dbReference type="FunCoup" id="A0A3Q7HVT9">
    <property type="interactions" value="1066"/>
</dbReference>
<dbReference type="GeneID" id="101257296"/>
<dbReference type="KEGG" id="sly:101257296"/>
<feature type="domain" description="PWWP" evidence="2">
    <location>
        <begin position="161"/>
        <end position="222"/>
    </location>
</feature>
<dbReference type="PANTHER" id="PTHR42851">
    <property type="entry name" value="ALDOLASE-RELATED"/>
    <property type="match status" value="1"/>
</dbReference>
<dbReference type="OMA" id="VDGAYMR"/>
<organism evidence="3">
    <name type="scientific">Solanum lycopersicum</name>
    <name type="common">Tomato</name>
    <name type="synonym">Lycopersicon esculentum</name>
    <dbReference type="NCBI Taxonomy" id="4081"/>
    <lineage>
        <taxon>Eukaryota</taxon>
        <taxon>Viridiplantae</taxon>
        <taxon>Streptophyta</taxon>
        <taxon>Embryophyta</taxon>
        <taxon>Tracheophyta</taxon>
        <taxon>Spermatophyta</taxon>
        <taxon>Magnoliopsida</taxon>
        <taxon>eudicotyledons</taxon>
        <taxon>Gunneridae</taxon>
        <taxon>Pentapetalae</taxon>
        <taxon>asterids</taxon>
        <taxon>lamiids</taxon>
        <taxon>Solanales</taxon>
        <taxon>Solanaceae</taxon>
        <taxon>Solanoideae</taxon>
        <taxon>Solaneae</taxon>
        <taxon>Solanum</taxon>
        <taxon>Solanum subgen. Lycopersicon</taxon>
    </lineage>
</organism>
<proteinExistence type="predicted"/>
<evidence type="ECO:0000313" key="3">
    <source>
        <dbReference type="EnsemblPlants" id="Solyc09g007340.3.1.1"/>
    </source>
</evidence>
<reference evidence="3" key="1">
    <citation type="journal article" date="2012" name="Nature">
        <title>The tomato genome sequence provides insights into fleshy fruit evolution.</title>
        <authorList>
            <consortium name="Tomato Genome Consortium"/>
        </authorList>
    </citation>
    <scope>NUCLEOTIDE SEQUENCE [LARGE SCALE GENOMIC DNA]</scope>
    <source>
        <strain evidence="3">cv. Heinz 1706</strain>
    </source>
</reference>
<dbReference type="STRING" id="4081.A0A3Q7HVT9"/>
<dbReference type="PROSITE" id="PS50812">
    <property type="entry name" value="PWWP"/>
    <property type="match status" value="1"/>
</dbReference>
<feature type="compositionally biased region" description="Basic and acidic residues" evidence="1">
    <location>
        <begin position="476"/>
        <end position="491"/>
    </location>
</feature>
<dbReference type="InterPro" id="IPR053063">
    <property type="entry name" value="PWWP_domain_containing_PDP"/>
</dbReference>
<feature type="region of interest" description="Disordered" evidence="1">
    <location>
        <begin position="357"/>
        <end position="496"/>
    </location>
</feature>
<feature type="compositionally biased region" description="Polar residues" evidence="1">
    <location>
        <begin position="371"/>
        <end position="382"/>
    </location>
</feature>
<dbReference type="SMART" id="SM00293">
    <property type="entry name" value="PWWP"/>
    <property type="match status" value="1"/>
</dbReference>
<keyword evidence="4" id="KW-1185">Reference proteome</keyword>
<dbReference type="Pfam" id="PF00855">
    <property type="entry name" value="PWWP"/>
    <property type="match status" value="1"/>
</dbReference>
<reference evidence="3" key="2">
    <citation type="submission" date="2019-01" db="UniProtKB">
        <authorList>
            <consortium name="EnsemblPlants"/>
        </authorList>
    </citation>
    <scope>IDENTIFICATION</scope>
    <source>
        <strain evidence="3">cv. Heinz 1706</strain>
    </source>
</reference>
<dbReference type="CDD" id="cd05162">
    <property type="entry name" value="PWWP"/>
    <property type="match status" value="1"/>
</dbReference>
<dbReference type="Gene3D" id="2.30.30.140">
    <property type="match status" value="1"/>
</dbReference>
<evidence type="ECO:0000313" key="4">
    <source>
        <dbReference type="Proteomes" id="UP000004994"/>
    </source>
</evidence>
<dbReference type="InParanoid" id="A0A3Q7HVT9"/>
<sequence>MSVNSDQNLKVVSVDDQSGNETLMKNRNNLNLVCESVIDDGVRVFGEGNDVVKGLRVEMEGLGVEIDLGPCDLEGGMGFAGYGRLDGELVVDLTRFSQLTRRGNIVEGADNMQEVSGGTNGSVRDGRTVNFNDGIHVGLDAVIPERREVKHRMEDEGKFNVSDLVWGKVRSHPWWPGQILDPSAASNSAMKYFKKNCYLIAYFGDQTFAWNEASSIKPFQMYFSRMEKQCNSENFSHAVNCALDEVSRRVELGLACPCLLEETRAKMECQIVAVAGIQAESNMRIGSDNFSDQTPFNPAELVRTLKSVAAAPHSRLDRLSFVLAKAQLVAFNRWNGYNEHPVIEELCDLFENDNDVEPLPGKKDASDVVSEENSNVQGTSSTKRPRCSGIADHPGKKVKSMSMLVYGSSSRISNDQKKSRGIAGRERKSVSSEKRHLTSEYMPSNSKAKRRKKELSQSSRNKISLPSHKAARRNLKSIDRNSRRTSEHNENSRNIGFGDSVLGLVKSEGAQLIPKKLPSSTEMLSKLYSAARDPMNASSILLSQASLFCDYRNLTCSETTVSADHSKLTEKHIGQNPSNLATETLLIEGIEDSYWTDRIIQCNPEDQVLFESEVQNEEDFPNAKWEISPGLSTILDHKQEVGPSVENSERENLSDLVDGSSEYSPTMLILKFSDLESVPPVVDLNIIFSQYGPLCESETKLIHKRKQVKVVFKRRADAETAFSKSGKFSIFGPSLISYRLQYSPSPCKASCTSKRKRKYAASLAVNGVRK</sequence>
<dbReference type="Proteomes" id="UP000004994">
    <property type="component" value="Chromosome 9"/>
</dbReference>
<evidence type="ECO:0000256" key="1">
    <source>
        <dbReference type="SAM" id="MobiDB-lite"/>
    </source>
</evidence>
<name>A0A3Q7HVT9_SOLLC</name>
<dbReference type="InterPro" id="IPR000313">
    <property type="entry name" value="PWWP_dom"/>
</dbReference>
<dbReference type="SUPFAM" id="SSF63748">
    <property type="entry name" value="Tudor/PWWP/MBT"/>
    <property type="match status" value="1"/>
</dbReference>
<dbReference type="AlphaFoldDB" id="A0A3Q7HVT9"/>
<accession>A0A3Q7HVT9</accession>
<dbReference type="EnsemblPlants" id="Solyc09g007340.3.1">
    <property type="protein sequence ID" value="Solyc09g007340.3.1.1"/>
    <property type="gene ID" value="Solyc09g007340.3"/>
</dbReference>